<gene>
    <name evidence="1" type="ORF">TSA1_00210</name>
</gene>
<dbReference type="AlphaFoldDB" id="A0A2M6U464"/>
<dbReference type="Proteomes" id="UP000228930">
    <property type="component" value="Unassembled WGS sequence"/>
</dbReference>
<keyword evidence="2" id="KW-1185">Reference proteome</keyword>
<protein>
    <submittedName>
        <fullName evidence="1">Uncharacterized protein</fullName>
    </submittedName>
</protein>
<accession>A0A2M6U464</accession>
<name>A0A2M6U464_9BRAD</name>
<evidence type="ECO:0000313" key="2">
    <source>
        <dbReference type="Proteomes" id="UP000228930"/>
    </source>
</evidence>
<reference evidence="1 2" key="1">
    <citation type="submission" date="2015-06" db="EMBL/GenBank/DDBJ databases">
        <title>Comparative genome analysis of nirS-carrying Bradyrhizobium sp. strains.</title>
        <authorList>
            <person name="Ishii S."/>
            <person name="Jang J."/>
            <person name="Nishizawa T."/>
            <person name="Senoo K."/>
        </authorList>
    </citation>
    <scope>NUCLEOTIDE SEQUENCE [LARGE SCALE GENOMIC DNA]</scope>
    <source>
        <strain evidence="1 2">TSA1</strain>
    </source>
</reference>
<proteinExistence type="predicted"/>
<organism evidence="1 2">
    <name type="scientific">Bradyrhizobium nitroreducens</name>
    <dbReference type="NCBI Taxonomy" id="709803"/>
    <lineage>
        <taxon>Bacteria</taxon>
        <taxon>Pseudomonadati</taxon>
        <taxon>Pseudomonadota</taxon>
        <taxon>Alphaproteobacteria</taxon>
        <taxon>Hyphomicrobiales</taxon>
        <taxon>Nitrobacteraceae</taxon>
        <taxon>Bradyrhizobium</taxon>
    </lineage>
</organism>
<sequence length="76" mass="8233">MPESKSRIVHPIGSGIFWKAPPARRLSRTSCMLLLDPGMVALAIAMVVVDRVQEASSGLVKRQTIAPFKGARMGDK</sequence>
<dbReference type="EMBL" id="LFJC01000003">
    <property type="protein sequence ID" value="PIS99358.1"/>
    <property type="molecule type" value="Genomic_DNA"/>
</dbReference>
<comment type="caution">
    <text evidence="1">The sequence shown here is derived from an EMBL/GenBank/DDBJ whole genome shotgun (WGS) entry which is preliminary data.</text>
</comment>
<evidence type="ECO:0000313" key="1">
    <source>
        <dbReference type="EMBL" id="PIS99358.1"/>
    </source>
</evidence>